<accession>A0A495JQK5</accession>
<organism evidence="2 3">
    <name type="scientific">Micromonospora pisi</name>
    <dbReference type="NCBI Taxonomy" id="589240"/>
    <lineage>
        <taxon>Bacteria</taxon>
        <taxon>Bacillati</taxon>
        <taxon>Actinomycetota</taxon>
        <taxon>Actinomycetes</taxon>
        <taxon>Micromonosporales</taxon>
        <taxon>Micromonosporaceae</taxon>
        <taxon>Micromonospora</taxon>
    </lineage>
</organism>
<dbReference type="EMBL" id="RBKT01000001">
    <property type="protein sequence ID" value="RKR91260.1"/>
    <property type="molecule type" value="Genomic_DNA"/>
</dbReference>
<evidence type="ECO:0000313" key="3">
    <source>
        <dbReference type="Proteomes" id="UP000277671"/>
    </source>
</evidence>
<evidence type="ECO:0000256" key="1">
    <source>
        <dbReference type="SAM" id="SignalP"/>
    </source>
</evidence>
<evidence type="ECO:0000313" key="2">
    <source>
        <dbReference type="EMBL" id="RKR91260.1"/>
    </source>
</evidence>
<reference evidence="2 3" key="1">
    <citation type="submission" date="2018-10" db="EMBL/GenBank/DDBJ databases">
        <title>Sequencing the genomes of 1000 actinobacteria strains.</title>
        <authorList>
            <person name="Klenk H.-P."/>
        </authorList>
    </citation>
    <scope>NUCLEOTIDE SEQUENCE [LARGE SCALE GENOMIC DNA]</scope>
    <source>
        <strain evidence="2 3">DSM 45175</strain>
    </source>
</reference>
<name>A0A495JQK5_9ACTN</name>
<dbReference type="OrthoDB" id="3387232at2"/>
<feature type="chain" id="PRO_5019771265" description="Lipoprotein" evidence="1">
    <location>
        <begin position="32"/>
        <end position="152"/>
    </location>
</feature>
<dbReference type="RefSeq" id="WP_147457136.1">
    <property type="nucleotide sequence ID" value="NZ_RBKT01000001.1"/>
</dbReference>
<keyword evidence="1" id="KW-0732">Signal</keyword>
<proteinExistence type="predicted"/>
<comment type="caution">
    <text evidence="2">The sequence shown here is derived from an EMBL/GenBank/DDBJ whole genome shotgun (WGS) entry which is preliminary data.</text>
</comment>
<dbReference type="PROSITE" id="PS51257">
    <property type="entry name" value="PROKAR_LIPOPROTEIN"/>
    <property type="match status" value="1"/>
</dbReference>
<dbReference type="AlphaFoldDB" id="A0A495JQK5"/>
<gene>
    <name evidence="2" type="ORF">BDK92_5653</name>
</gene>
<dbReference type="Proteomes" id="UP000277671">
    <property type="component" value="Unassembled WGS sequence"/>
</dbReference>
<sequence length="152" mass="16320">MRRPTNGYARRAVLAPLLGALLAGVGLTGCADEPEATSAMTVRVLVRDINIREEGVDCAGTGPYLFIHNRAAYRILDGDGKTLTDGKLPPGTSVRTFQEDLEVARIPTYCEFAIPVSVPARDRYRLVVDDRAPIDLTANNDEGPALVAVVPS</sequence>
<protein>
    <recommendedName>
        <fullName evidence="4">Lipoprotein</fullName>
    </recommendedName>
</protein>
<keyword evidence="3" id="KW-1185">Reference proteome</keyword>
<evidence type="ECO:0008006" key="4">
    <source>
        <dbReference type="Google" id="ProtNLM"/>
    </source>
</evidence>
<feature type="signal peptide" evidence="1">
    <location>
        <begin position="1"/>
        <end position="31"/>
    </location>
</feature>